<dbReference type="RefSeq" id="WP_039752540.1">
    <property type="nucleotide sequence ID" value="NZ_JTCM02000052.1"/>
</dbReference>
<protein>
    <submittedName>
        <fullName evidence="2">Ferritin-like domain-containing protein</fullName>
    </submittedName>
</protein>
<evidence type="ECO:0000313" key="3">
    <source>
        <dbReference type="Proteomes" id="UP000031549"/>
    </source>
</evidence>
<reference evidence="2 3" key="1">
    <citation type="journal article" date="2015" name="Genome Announc.">
        <title>Draft Genome Sequence of Cyanobacterium Hassallia byssoidea Strain VB512170, Isolated from Monuments in India.</title>
        <authorList>
            <person name="Singh D."/>
            <person name="Chandrababunaidu M.M."/>
            <person name="Panda A."/>
            <person name="Sen D."/>
            <person name="Bhattacharyya S."/>
            <person name="Adhikary S.P."/>
            <person name="Tripathy S."/>
        </authorList>
    </citation>
    <scope>NUCLEOTIDE SEQUENCE [LARGE SCALE GENOMIC DNA]</scope>
    <source>
        <strain evidence="2 3">VB512170</strain>
    </source>
</reference>
<gene>
    <name evidence="2" type="ORF">PI95_020570</name>
</gene>
<dbReference type="AlphaFoldDB" id="A0A846HBW7"/>
<dbReference type="CDD" id="cd00657">
    <property type="entry name" value="Ferritin_like"/>
    <property type="match status" value="1"/>
</dbReference>
<feature type="compositionally biased region" description="Basic and acidic residues" evidence="1">
    <location>
        <begin position="32"/>
        <end position="50"/>
    </location>
</feature>
<evidence type="ECO:0000313" key="2">
    <source>
        <dbReference type="EMBL" id="NEU74882.1"/>
    </source>
</evidence>
<feature type="region of interest" description="Disordered" evidence="1">
    <location>
        <begin position="27"/>
        <end position="50"/>
    </location>
</feature>
<proteinExistence type="predicted"/>
<name>A0A846HBW7_9CYAN</name>
<dbReference type="InterPro" id="IPR009078">
    <property type="entry name" value="Ferritin-like_SF"/>
</dbReference>
<organism evidence="2 3">
    <name type="scientific">Hassallia byssoidea VB512170</name>
    <dbReference type="NCBI Taxonomy" id="1304833"/>
    <lineage>
        <taxon>Bacteria</taxon>
        <taxon>Bacillati</taxon>
        <taxon>Cyanobacteriota</taxon>
        <taxon>Cyanophyceae</taxon>
        <taxon>Nostocales</taxon>
        <taxon>Tolypothrichaceae</taxon>
        <taxon>Hassallia</taxon>
    </lineage>
</organism>
<keyword evidence="3" id="KW-1185">Reference proteome</keyword>
<accession>A0A846HBW7</accession>
<sequence length="343" mass="38605">MNIERKTAGFDLPHLQQQDKLHRLLSSTLLKRGGDGGEGGDKEMGRQGDKERGRLLEDRGDEEANFPCPLVPLSPCPLVSPSPPPPWDATHFNLHNVEIFTDATLNEQVEILQLCSYGLLEESYFIEKAGMGYMAKMVLLAETTEERMLYALFCGDEANHFAQISRFLPTPEPVGNNFFLRFLGDLIESQDKTVLLFVLQVVLEGWGLSHYRSLAKDCVDRDLALMLHSFLQDESRHHATGVTLFDRICVTPSSQQTIIETLASFLQMVQVGPQSVVAAIEKVKGDLSRQQKVKIFAELDTETHSGSRLKLLRSLMSHSHAEIILQQLQERKSFHPFPPHKCV</sequence>
<dbReference type="EMBL" id="JTCM02000052">
    <property type="protein sequence ID" value="NEU74882.1"/>
    <property type="molecule type" value="Genomic_DNA"/>
</dbReference>
<evidence type="ECO:0000256" key="1">
    <source>
        <dbReference type="SAM" id="MobiDB-lite"/>
    </source>
</evidence>
<dbReference type="Proteomes" id="UP000031549">
    <property type="component" value="Unassembled WGS sequence"/>
</dbReference>
<comment type="caution">
    <text evidence="2">The sequence shown here is derived from an EMBL/GenBank/DDBJ whole genome shotgun (WGS) entry which is preliminary data.</text>
</comment>
<dbReference type="SUPFAM" id="SSF47240">
    <property type="entry name" value="Ferritin-like"/>
    <property type="match status" value="1"/>
</dbReference>